<dbReference type="InterPro" id="IPR000086">
    <property type="entry name" value="NUDIX_hydrolase_dom"/>
</dbReference>
<accession>A0A238W654</accession>
<dbReference type="PANTHER" id="PTHR43046">
    <property type="entry name" value="GDP-MANNOSE MANNOSYL HYDROLASE"/>
    <property type="match status" value="1"/>
</dbReference>
<proteinExistence type="predicted"/>
<evidence type="ECO:0000259" key="4">
    <source>
        <dbReference type="PROSITE" id="PS51462"/>
    </source>
</evidence>
<reference evidence="5 6" key="1">
    <citation type="submission" date="2017-06" db="EMBL/GenBank/DDBJ databases">
        <authorList>
            <person name="Kim H.J."/>
            <person name="Triplett B.A."/>
        </authorList>
    </citation>
    <scope>NUCLEOTIDE SEQUENCE [LARGE SCALE GENOMIC DNA]</scope>
    <source>
        <strain evidence="5 6">DSM 43151</strain>
    </source>
</reference>
<evidence type="ECO:0000256" key="2">
    <source>
        <dbReference type="ARBA" id="ARBA00022801"/>
    </source>
</evidence>
<dbReference type="PANTHER" id="PTHR43046:SF12">
    <property type="entry name" value="GDP-MANNOSE MANNOSYL HYDROLASE"/>
    <property type="match status" value="1"/>
</dbReference>
<gene>
    <name evidence="5" type="ORF">SAMN06264365_102199</name>
</gene>
<dbReference type="InterPro" id="IPR020476">
    <property type="entry name" value="Nudix_hydrolase"/>
</dbReference>
<keyword evidence="6" id="KW-1185">Reference proteome</keyword>
<name>A0A238W654_9ACTN</name>
<keyword evidence="2" id="KW-0378">Hydrolase</keyword>
<dbReference type="InterPro" id="IPR015797">
    <property type="entry name" value="NUDIX_hydrolase-like_dom_sf"/>
</dbReference>
<evidence type="ECO:0000256" key="1">
    <source>
        <dbReference type="ARBA" id="ARBA00001946"/>
    </source>
</evidence>
<dbReference type="GO" id="GO:0016787">
    <property type="term" value="F:hydrolase activity"/>
    <property type="evidence" value="ECO:0007669"/>
    <property type="project" value="UniProtKB-KW"/>
</dbReference>
<dbReference type="Proteomes" id="UP000198415">
    <property type="component" value="Unassembled WGS sequence"/>
</dbReference>
<dbReference type="PRINTS" id="PR00502">
    <property type="entry name" value="NUDIXFAMILY"/>
</dbReference>
<dbReference type="Pfam" id="PF00293">
    <property type="entry name" value="NUDIX"/>
    <property type="match status" value="1"/>
</dbReference>
<evidence type="ECO:0000256" key="3">
    <source>
        <dbReference type="ARBA" id="ARBA00022842"/>
    </source>
</evidence>
<dbReference type="Gene3D" id="3.90.79.10">
    <property type="entry name" value="Nucleoside Triphosphate Pyrophosphohydrolase"/>
    <property type="match status" value="1"/>
</dbReference>
<dbReference type="EMBL" id="FZNR01000002">
    <property type="protein sequence ID" value="SNR41988.1"/>
    <property type="molecule type" value="Genomic_DNA"/>
</dbReference>
<dbReference type="CDD" id="cd18876">
    <property type="entry name" value="NUDIX_Hydrolase"/>
    <property type="match status" value="1"/>
</dbReference>
<evidence type="ECO:0000313" key="6">
    <source>
        <dbReference type="Proteomes" id="UP000198415"/>
    </source>
</evidence>
<dbReference type="PROSITE" id="PS51462">
    <property type="entry name" value="NUDIX"/>
    <property type="match status" value="1"/>
</dbReference>
<organism evidence="5 6">
    <name type="scientific">Actinoplanes regularis</name>
    <dbReference type="NCBI Taxonomy" id="52697"/>
    <lineage>
        <taxon>Bacteria</taxon>
        <taxon>Bacillati</taxon>
        <taxon>Actinomycetota</taxon>
        <taxon>Actinomycetes</taxon>
        <taxon>Micromonosporales</taxon>
        <taxon>Micromonosporaceae</taxon>
        <taxon>Actinoplanes</taxon>
    </lineage>
</organism>
<sequence length="158" mass="17335">MTASDYIATLSRKRMGAGALLSDQFGRVLLVEPTNHPHWAMPGGAVETGESPHAATIRKLREELGVLVPVGRLLVTDWVPPMGDFTESLMMIYDAGVPTPEQTSRIRLPATELRSWAWCTQQDVIALLPETLARRVIAAVRARADGAAYYLENGYFVA</sequence>
<keyword evidence="3" id="KW-0460">Magnesium</keyword>
<dbReference type="SUPFAM" id="SSF55811">
    <property type="entry name" value="Nudix"/>
    <property type="match status" value="1"/>
</dbReference>
<protein>
    <submittedName>
        <fullName evidence="5">ADP-ribose pyrophosphatase YjhB, NUDIX family</fullName>
    </submittedName>
</protein>
<comment type="cofactor">
    <cofactor evidence="1">
        <name>Mg(2+)</name>
        <dbReference type="ChEBI" id="CHEBI:18420"/>
    </cofactor>
</comment>
<dbReference type="RefSeq" id="WP_239138200.1">
    <property type="nucleotide sequence ID" value="NZ_BOMU01000031.1"/>
</dbReference>
<dbReference type="AlphaFoldDB" id="A0A238W654"/>
<feature type="domain" description="Nudix hydrolase" evidence="4">
    <location>
        <begin position="12"/>
        <end position="141"/>
    </location>
</feature>
<evidence type="ECO:0000313" key="5">
    <source>
        <dbReference type="EMBL" id="SNR41988.1"/>
    </source>
</evidence>